<dbReference type="PROSITE" id="PS50977">
    <property type="entry name" value="HTH_TETR_2"/>
    <property type="match status" value="1"/>
</dbReference>
<evidence type="ECO:0000256" key="3">
    <source>
        <dbReference type="SAM" id="Phobius"/>
    </source>
</evidence>
<evidence type="ECO:0000313" key="5">
    <source>
        <dbReference type="EMBL" id="MEJ5979270.1"/>
    </source>
</evidence>
<feature type="transmembrane region" description="Helical" evidence="3">
    <location>
        <begin position="142"/>
        <end position="163"/>
    </location>
</feature>
<dbReference type="PANTHER" id="PTHR43479">
    <property type="entry name" value="ACREF/ENVCD OPERON REPRESSOR-RELATED"/>
    <property type="match status" value="1"/>
</dbReference>
<reference evidence="5 6" key="1">
    <citation type="submission" date="2024-03" db="EMBL/GenBank/DDBJ databases">
        <authorList>
            <person name="Jo J.-H."/>
        </authorList>
    </citation>
    <scope>NUCLEOTIDE SEQUENCE [LARGE SCALE GENOMIC DNA]</scope>
    <source>
        <strain evidence="5 6">PS1R-30</strain>
    </source>
</reference>
<feature type="domain" description="HTH tetR-type" evidence="4">
    <location>
        <begin position="20"/>
        <end position="80"/>
    </location>
</feature>
<keyword evidence="3" id="KW-0472">Membrane</keyword>
<dbReference type="SUPFAM" id="SSF46689">
    <property type="entry name" value="Homeodomain-like"/>
    <property type="match status" value="1"/>
</dbReference>
<dbReference type="InterPro" id="IPR001647">
    <property type="entry name" value="HTH_TetR"/>
</dbReference>
<dbReference type="InterPro" id="IPR009057">
    <property type="entry name" value="Homeodomain-like_sf"/>
</dbReference>
<keyword evidence="1 2" id="KW-0238">DNA-binding</keyword>
<name>A0ABU8S1R2_9SPHN</name>
<protein>
    <submittedName>
        <fullName evidence="5">TetR/AcrR family transcriptional regulator</fullName>
    </submittedName>
</protein>
<sequence>MADAHTVKKRMSRPTDARAMRSRESLRAALLELIGTRPFDHIAIRDITAQAGVSYPVFFRRYASKEELLEDVATEEVRQLLSLSLPMFESEAQVESLWALCRYVDEHRALWTRLLTCGAAPAMRGEFLRIAKQIGERSDSWLPVDLAAPFVVGGLFEILAWWLGQPADYPMENVVRIIDALIVKSVIRPDGVNLL</sequence>
<dbReference type="Proteomes" id="UP001361239">
    <property type="component" value="Unassembled WGS sequence"/>
</dbReference>
<evidence type="ECO:0000256" key="1">
    <source>
        <dbReference type="ARBA" id="ARBA00023125"/>
    </source>
</evidence>
<dbReference type="Gene3D" id="1.10.357.10">
    <property type="entry name" value="Tetracycline Repressor, domain 2"/>
    <property type="match status" value="1"/>
</dbReference>
<keyword evidence="3" id="KW-1133">Transmembrane helix</keyword>
<dbReference type="PANTHER" id="PTHR43479:SF11">
    <property type="entry name" value="ACREF_ENVCD OPERON REPRESSOR-RELATED"/>
    <property type="match status" value="1"/>
</dbReference>
<dbReference type="Pfam" id="PF00440">
    <property type="entry name" value="TetR_N"/>
    <property type="match status" value="1"/>
</dbReference>
<comment type="caution">
    <text evidence="5">The sequence shown here is derived from an EMBL/GenBank/DDBJ whole genome shotgun (WGS) entry which is preliminary data.</text>
</comment>
<proteinExistence type="predicted"/>
<keyword evidence="3" id="KW-0812">Transmembrane</keyword>
<evidence type="ECO:0000256" key="2">
    <source>
        <dbReference type="PROSITE-ProRule" id="PRU00335"/>
    </source>
</evidence>
<evidence type="ECO:0000259" key="4">
    <source>
        <dbReference type="PROSITE" id="PS50977"/>
    </source>
</evidence>
<dbReference type="InterPro" id="IPR050624">
    <property type="entry name" value="HTH-type_Tx_Regulator"/>
</dbReference>
<keyword evidence="6" id="KW-1185">Reference proteome</keyword>
<dbReference type="EMBL" id="JBBHJZ010000006">
    <property type="protein sequence ID" value="MEJ5979270.1"/>
    <property type="molecule type" value="Genomic_DNA"/>
</dbReference>
<dbReference type="RefSeq" id="WP_339589207.1">
    <property type="nucleotide sequence ID" value="NZ_JBBHJZ010000006.1"/>
</dbReference>
<feature type="DNA-binding region" description="H-T-H motif" evidence="2">
    <location>
        <begin position="43"/>
        <end position="62"/>
    </location>
</feature>
<gene>
    <name evidence="5" type="ORF">WG901_21635</name>
</gene>
<evidence type="ECO:0000313" key="6">
    <source>
        <dbReference type="Proteomes" id="UP001361239"/>
    </source>
</evidence>
<organism evidence="5 6">
    <name type="scientific">Novosphingobium anseongense</name>
    <dbReference type="NCBI Taxonomy" id="3133436"/>
    <lineage>
        <taxon>Bacteria</taxon>
        <taxon>Pseudomonadati</taxon>
        <taxon>Pseudomonadota</taxon>
        <taxon>Alphaproteobacteria</taxon>
        <taxon>Sphingomonadales</taxon>
        <taxon>Sphingomonadaceae</taxon>
        <taxon>Novosphingobium</taxon>
    </lineage>
</organism>
<accession>A0ABU8S1R2</accession>